<accession>A0A0A9FK54</accession>
<reference evidence="1" key="1">
    <citation type="submission" date="2014-09" db="EMBL/GenBank/DDBJ databases">
        <authorList>
            <person name="Magalhaes I.L.F."/>
            <person name="Oliveira U."/>
            <person name="Santos F.R."/>
            <person name="Vidigal T.H.D.A."/>
            <person name="Brescovit A.D."/>
            <person name="Santos A.J."/>
        </authorList>
    </citation>
    <scope>NUCLEOTIDE SEQUENCE</scope>
    <source>
        <tissue evidence="1">Shoot tissue taken approximately 20 cm above the soil surface</tissue>
    </source>
</reference>
<name>A0A0A9FK54_ARUDO</name>
<evidence type="ECO:0000313" key="1">
    <source>
        <dbReference type="EMBL" id="JAE12707.1"/>
    </source>
</evidence>
<sequence>MGKGRTQMNLGSDYQLLAIRHRFGAR</sequence>
<proteinExistence type="predicted"/>
<reference evidence="1" key="2">
    <citation type="journal article" date="2015" name="Data Brief">
        <title>Shoot transcriptome of the giant reed, Arundo donax.</title>
        <authorList>
            <person name="Barrero R.A."/>
            <person name="Guerrero F.D."/>
            <person name="Moolhuijzen P."/>
            <person name="Goolsby J.A."/>
            <person name="Tidwell J."/>
            <person name="Bellgard S.E."/>
            <person name="Bellgard M.I."/>
        </authorList>
    </citation>
    <scope>NUCLEOTIDE SEQUENCE</scope>
    <source>
        <tissue evidence="1">Shoot tissue taken approximately 20 cm above the soil surface</tissue>
    </source>
</reference>
<dbReference type="AlphaFoldDB" id="A0A0A9FK54"/>
<dbReference type="EMBL" id="GBRH01185189">
    <property type="protein sequence ID" value="JAE12707.1"/>
    <property type="molecule type" value="Transcribed_RNA"/>
</dbReference>
<protein>
    <submittedName>
        <fullName evidence="1">Uncharacterized protein</fullName>
    </submittedName>
</protein>
<organism evidence="1">
    <name type="scientific">Arundo donax</name>
    <name type="common">Giant reed</name>
    <name type="synonym">Donax arundinaceus</name>
    <dbReference type="NCBI Taxonomy" id="35708"/>
    <lineage>
        <taxon>Eukaryota</taxon>
        <taxon>Viridiplantae</taxon>
        <taxon>Streptophyta</taxon>
        <taxon>Embryophyta</taxon>
        <taxon>Tracheophyta</taxon>
        <taxon>Spermatophyta</taxon>
        <taxon>Magnoliopsida</taxon>
        <taxon>Liliopsida</taxon>
        <taxon>Poales</taxon>
        <taxon>Poaceae</taxon>
        <taxon>PACMAD clade</taxon>
        <taxon>Arundinoideae</taxon>
        <taxon>Arundineae</taxon>
        <taxon>Arundo</taxon>
    </lineage>
</organism>